<sequence length="547" mass="62980">MNVDVKDSTQVENVSRDLTLNIENISEAAENRHYNTDIEFKEPFEVSESSYHPNSSSDSEDEAIKSVNIERRNKAKAFLEKLPKMPSHYCRSSTSKLYLETTFQSYKEVHDVYKSYEPQSAVGYDVFSKEMTNTNIDVYHPRKDQCDLCFSHKLGNVKQEDYESHISQKNRARKEKIKDKEDALEGKVCVFTMDVQAVQLVPVVPAVCYVWHEGEGKTDANSFTSCVIDFLNEELDAQEKDKPKIFYCDGCSAQNRNVTLANALQHFCNENDTVITQKYTQKTYTVNPYKVKYIDHQLFNDYSEIKYYSFIRPGKKVGDACVNNLRALRYSRDLPVQFKLNFDEEWQFLPVRKNTNNAGIARKVYNDHLPITEDKFNHLQSLKTVIHPDYHAAVEMVHIMCGEREGAKFNTIPLSNNTIQRRISDMAEDIQAQVVENLNKCTYFSLQMDESTDISNCAQFITFTNTTGKCLLDTFVKCTSKYNIDWVKCIAICTDGAKAMTGHKSGLVVKLQEIMPNTKWRHCFLHREALASKALPPEMDCVMKIHH</sequence>
<dbReference type="AlphaFoldDB" id="A0A9N9SUX3"/>
<dbReference type="EMBL" id="OU898285">
    <property type="protein sequence ID" value="CAG9828795.1"/>
    <property type="molecule type" value="Genomic_DNA"/>
</dbReference>
<keyword evidence="2" id="KW-1185">Reference proteome</keyword>
<dbReference type="PANTHER" id="PTHR45913:SF19">
    <property type="entry name" value="LOW QUALITY PROTEIN: ZINC FINGER BED DOMAIN-CONTAINING PROTEIN 5-LIKE"/>
    <property type="match status" value="1"/>
</dbReference>
<proteinExistence type="predicted"/>
<dbReference type="PANTHER" id="PTHR45913">
    <property type="entry name" value="EPM2A-INTERACTING PROTEIN 1"/>
    <property type="match status" value="1"/>
</dbReference>
<dbReference type="Proteomes" id="UP001153709">
    <property type="component" value="Chromosome 10"/>
</dbReference>
<gene>
    <name evidence="1" type="ORF">DIABBA_LOCUS2686</name>
</gene>
<name>A0A9N9SUX3_DIABA</name>
<reference evidence="1" key="1">
    <citation type="submission" date="2022-01" db="EMBL/GenBank/DDBJ databases">
        <authorList>
            <person name="King R."/>
        </authorList>
    </citation>
    <scope>NUCLEOTIDE SEQUENCE</scope>
</reference>
<evidence type="ECO:0000313" key="1">
    <source>
        <dbReference type="EMBL" id="CAG9828795.1"/>
    </source>
</evidence>
<evidence type="ECO:0000313" key="2">
    <source>
        <dbReference type="Proteomes" id="UP001153709"/>
    </source>
</evidence>
<organism evidence="1 2">
    <name type="scientific">Diabrotica balteata</name>
    <name type="common">Banded cucumber beetle</name>
    <dbReference type="NCBI Taxonomy" id="107213"/>
    <lineage>
        <taxon>Eukaryota</taxon>
        <taxon>Metazoa</taxon>
        <taxon>Ecdysozoa</taxon>
        <taxon>Arthropoda</taxon>
        <taxon>Hexapoda</taxon>
        <taxon>Insecta</taxon>
        <taxon>Pterygota</taxon>
        <taxon>Neoptera</taxon>
        <taxon>Endopterygota</taxon>
        <taxon>Coleoptera</taxon>
        <taxon>Polyphaga</taxon>
        <taxon>Cucujiformia</taxon>
        <taxon>Chrysomeloidea</taxon>
        <taxon>Chrysomelidae</taxon>
        <taxon>Galerucinae</taxon>
        <taxon>Diabroticina</taxon>
        <taxon>Diabroticites</taxon>
        <taxon>Diabrotica</taxon>
    </lineage>
</organism>
<dbReference type="OrthoDB" id="10067200at2759"/>
<accession>A0A9N9SUX3</accession>
<protein>
    <submittedName>
        <fullName evidence="1">Uncharacterized protein</fullName>
    </submittedName>
</protein>